<dbReference type="HOGENOM" id="CLU_2680218_0_0_5"/>
<accession>J0QZD8</accession>
<name>J0QZD8_9HYPH</name>
<evidence type="ECO:0000313" key="1">
    <source>
        <dbReference type="EMBL" id="EJF88594.1"/>
    </source>
</evidence>
<dbReference type="PATRIC" id="fig|1094557.3.peg.1096"/>
<dbReference type="EMBL" id="AIMA01000018">
    <property type="protein sequence ID" value="EJF88594.1"/>
    <property type="molecule type" value="Genomic_DNA"/>
</dbReference>
<reference evidence="1 2" key="1">
    <citation type="submission" date="2012-03" db="EMBL/GenBank/DDBJ databases">
        <title>The Genome Sequence of Bartonella melophagi K-2C.</title>
        <authorList>
            <consortium name="The Broad Institute Genome Sequencing Platform"/>
            <consortium name="The Broad Institute Genome Sequencing Center for Infectious Disease"/>
            <person name="Feldgarden M."/>
            <person name="Kirby J."/>
            <person name="Kosoy M."/>
            <person name="Birtles R."/>
            <person name="Probert W.S."/>
            <person name="Chiaraviglio L."/>
            <person name="Young S.K."/>
            <person name="Zeng Q."/>
            <person name="Gargeya S."/>
            <person name="Fitzgerald M."/>
            <person name="Haas B."/>
            <person name="Abouelleil A."/>
            <person name="Alvarado L."/>
            <person name="Arachchi H.M."/>
            <person name="Berlin A."/>
            <person name="Chapman S.B."/>
            <person name="Gearin G."/>
            <person name="Goldberg J."/>
            <person name="Griggs A."/>
            <person name="Gujja S."/>
            <person name="Hansen M."/>
            <person name="Heiman D."/>
            <person name="Howarth C."/>
            <person name="Larimer J."/>
            <person name="Lui A."/>
            <person name="MacDonald P.J.P."/>
            <person name="McCowen C."/>
            <person name="Montmayeur A."/>
            <person name="Murphy C."/>
            <person name="Neiman D."/>
            <person name="Pearson M."/>
            <person name="Priest M."/>
            <person name="Roberts A."/>
            <person name="Saif S."/>
            <person name="Shea T."/>
            <person name="Sisk P."/>
            <person name="Stolte C."/>
            <person name="Sykes S."/>
            <person name="Wortman J."/>
            <person name="Nusbaum C."/>
            <person name="Birren B."/>
        </authorList>
    </citation>
    <scope>NUCLEOTIDE SEQUENCE [LARGE SCALE GENOMIC DNA]</scope>
    <source>
        <strain evidence="1 2">K-2C</strain>
    </source>
</reference>
<dbReference type="AlphaFoldDB" id="J0QZD8"/>
<dbReference type="OrthoDB" id="7847400at2"/>
<dbReference type="RefSeq" id="WP_007477773.1">
    <property type="nucleotide sequence ID" value="NZ_JH725084.1"/>
</dbReference>
<organism evidence="1 2">
    <name type="scientific">Bartonella melophagi K-2C</name>
    <dbReference type="NCBI Taxonomy" id="1094557"/>
    <lineage>
        <taxon>Bacteria</taxon>
        <taxon>Pseudomonadati</taxon>
        <taxon>Pseudomonadota</taxon>
        <taxon>Alphaproteobacteria</taxon>
        <taxon>Hyphomicrobiales</taxon>
        <taxon>Bartonellaceae</taxon>
        <taxon>Bartonella</taxon>
    </lineage>
</organism>
<keyword evidence="2" id="KW-1185">Reference proteome</keyword>
<proteinExistence type="predicted"/>
<comment type="caution">
    <text evidence="1">The sequence shown here is derived from an EMBL/GenBank/DDBJ whole genome shotgun (WGS) entry which is preliminary data.</text>
</comment>
<evidence type="ECO:0000313" key="2">
    <source>
        <dbReference type="Proteomes" id="UP000009017"/>
    </source>
</evidence>
<protein>
    <submittedName>
        <fullName evidence="1">Uncharacterized protein</fullName>
    </submittedName>
</protein>
<dbReference type="eggNOG" id="ENOG5032TD2">
    <property type="taxonomic scope" value="Bacteria"/>
</dbReference>
<dbReference type="Proteomes" id="UP000009017">
    <property type="component" value="Unassembled WGS sequence"/>
</dbReference>
<gene>
    <name evidence="1" type="ORF">ME3_01052</name>
</gene>
<sequence length="74" mass="7843">MALGTLMLSVKVNAVNPNTSEASAPVVEEVSSGQTEVISVPILVEGVVQGYIISQLTYLVDKKVEKDIFLPLGI</sequence>